<name>A0ABT3W3R1_9PROT</name>
<reference evidence="1 2" key="1">
    <citation type="submission" date="2022-07" db="EMBL/GenBank/DDBJ databases">
        <title>Bombella genomes.</title>
        <authorList>
            <person name="Harer L."/>
            <person name="Styblova S."/>
            <person name="Ehrmann M."/>
        </authorList>
    </citation>
    <scope>NUCLEOTIDE SEQUENCE [LARGE SCALE GENOMIC DNA]</scope>
    <source>
        <strain evidence="1 2">TMW 2.2558</strain>
    </source>
</reference>
<dbReference type="EMBL" id="JANIDW010000001">
    <property type="protein sequence ID" value="MCX5613687.1"/>
    <property type="molecule type" value="Genomic_DNA"/>
</dbReference>
<evidence type="ECO:0000313" key="1">
    <source>
        <dbReference type="EMBL" id="MCX5613687.1"/>
    </source>
</evidence>
<keyword evidence="2" id="KW-1185">Reference proteome</keyword>
<organism evidence="1 2">
    <name type="scientific">Bombella saccharophila</name>
    <dbReference type="NCBI Taxonomy" id="2967338"/>
    <lineage>
        <taxon>Bacteria</taxon>
        <taxon>Pseudomonadati</taxon>
        <taxon>Pseudomonadota</taxon>
        <taxon>Alphaproteobacteria</taxon>
        <taxon>Acetobacterales</taxon>
        <taxon>Acetobacteraceae</taxon>
        <taxon>Bombella</taxon>
    </lineage>
</organism>
<accession>A0ABT3W3R1</accession>
<comment type="caution">
    <text evidence="1">The sequence shown here is derived from an EMBL/GenBank/DDBJ whole genome shotgun (WGS) entry which is preliminary data.</text>
</comment>
<evidence type="ECO:0008006" key="3">
    <source>
        <dbReference type="Google" id="ProtNLM"/>
    </source>
</evidence>
<proteinExistence type="predicted"/>
<protein>
    <recommendedName>
        <fullName evidence="3">SAF domain-containing protein</fullName>
    </recommendedName>
</protein>
<evidence type="ECO:0000313" key="2">
    <source>
        <dbReference type="Proteomes" id="UP001165648"/>
    </source>
</evidence>
<sequence length="193" mass="20128">MMEPQSPSPTPEPKKSPLWRPAALAAAVAGLGGAVLAFNAHPPAPSTPPQPRVIQQTIPITQGALVLSMLPPHEAENALASSTIPNNQKPALLAALKDNRIRLAALPLVDANQQTGQSLTVSTAGFTQHVILGPRPRTVLLPISQQGVITLTRQSPAQMGPLSIATLNMFHSVVVLPPLTPQAPALSVPVIVQ</sequence>
<gene>
    <name evidence="1" type="ORF">NQF64_00280</name>
</gene>
<dbReference type="Proteomes" id="UP001165648">
    <property type="component" value="Unassembled WGS sequence"/>
</dbReference>
<dbReference type="RefSeq" id="WP_099026273.1">
    <property type="nucleotide sequence ID" value="NZ_JANIDW010000001.1"/>
</dbReference>